<reference evidence="1" key="1">
    <citation type="submission" date="2021-03" db="EMBL/GenBank/DDBJ databases">
        <authorList>
            <person name="Tran Van P."/>
        </authorList>
    </citation>
    <scope>NUCLEOTIDE SEQUENCE</scope>
</reference>
<evidence type="ECO:0000313" key="1">
    <source>
        <dbReference type="EMBL" id="CAG2053121.1"/>
    </source>
</evidence>
<feature type="non-terminal residue" evidence="1">
    <location>
        <position position="83"/>
    </location>
</feature>
<organism evidence="1 2">
    <name type="scientific">Timema podura</name>
    <name type="common">Walking stick</name>
    <dbReference type="NCBI Taxonomy" id="61482"/>
    <lineage>
        <taxon>Eukaryota</taxon>
        <taxon>Metazoa</taxon>
        <taxon>Ecdysozoa</taxon>
        <taxon>Arthropoda</taxon>
        <taxon>Hexapoda</taxon>
        <taxon>Insecta</taxon>
        <taxon>Pterygota</taxon>
        <taxon>Neoptera</taxon>
        <taxon>Polyneoptera</taxon>
        <taxon>Phasmatodea</taxon>
        <taxon>Timematodea</taxon>
        <taxon>Timematoidea</taxon>
        <taxon>Timematidae</taxon>
        <taxon>Timema</taxon>
    </lineage>
</organism>
<proteinExistence type="predicted"/>
<sequence length="83" mass="9317">MSGVWPNSSTEKPCITRSCYLPTPPRVKLSQASQTELKSLLQQSQQGQFLLQFFSRVAVALIPLTSAWNILNLENLVPPLQYL</sequence>
<protein>
    <submittedName>
        <fullName evidence="1">Uncharacterized protein</fullName>
    </submittedName>
</protein>
<keyword evidence="2" id="KW-1185">Reference proteome</keyword>
<evidence type="ECO:0000313" key="2">
    <source>
        <dbReference type="Proteomes" id="UP001153148"/>
    </source>
</evidence>
<comment type="caution">
    <text evidence="1">The sequence shown here is derived from an EMBL/GenBank/DDBJ whole genome shotgun (WGS) entry which is preliminary data.</text>
</comment>
<dbReference type="EMBL" id="CAJPIN010000154">
    <property type="protein sequence ID" value="CAG2053121.1"/>
    <property type="molecule type" value="Genomic_DNA"/>
</dbReference>
<dbReference type="Proteomes" id="UP001153148">
    <property type="component" value="Unassembled WGS sequence"/>
</dbReference>
<gene>
    <name evidence="1" type="ORF">TPAB3V08_LOCUS202</name>
</gene>
<accession>A0ABN7NBD2</accession>
<name>A0ABN7NBD2_TIMPD</name>